<dbReference type="GO" id="GO:0003678">
    <property type="term" value="F:DNA helicase activity"/>
    <property type="evidence" value="ECO:0007669"/>
    <property type="project" value="TreeGrafter"/>
</dbReference>
<evidence type="ECO:0000259" key="8">
    <source>
        <dbReference type="PROSITE" id="PS51192"/>
    </source>
</evidence>
<dbReference type="GO" id="GO:0003677">
    <property type="term" value="F:DNA binding"/>
    <property type="evidence" value="ECO:0007669"/>
    <property type="project" value="UniProtKB-KW"/>
</dbReference>
<proteinExistence type="predicted"/>
<keyword evidence="11" id="KW-1185">Reference proteome</keyword>
<dbReference type="OrthoDB" id="9804325at2"/>
<keyword evidence="3" id="KW-0378">Hydrolase</keyword>
<evidence type="ECO:0000256" key="6">
    <source>
        <dbReference type="ARBA" id="ARBA00023125"/>
    </source>
</evidence>
<dbReference type="GO" id="GO:0005524">
    <property type="term" value="F:ATP binding"/>
    <property type="evidence" value="ECO:0007669"/>
    <property type="project" value="UniProtKB-KW"/>
</dbReference>
<dbReference type="SMART" id="SM00487">
    <property type="entry name" value="DEXDc"/>
    <property type="match status" value="1"/>
</dbReference>
<dbReference type="Gene3D" id="2.40.50.140">
    <property type="entry name" value="Nucleic acid-binding proteins"/>
    <property type="match status" value="1"/>
</dbReference>
<dbReference type="InterPro" id="IPR011545">
    <property type="entry name" value="DEAD/DEAH_box_helicase_dom"/>
</dbReference>
<dbReference type="Pfam" id="PF19833">
    <property type="entry name" value="RecG_dom3_C"/>
    <property type="match status" value="1"/>
</dbReference>
<dbReference type="InterPro" id="IPR001650">
    <property type="entry name" value="Helicase_C-like"/>
</dbReference>
<dbReference type="GO" id="GO:0006281">
    <property type="term" value="P:DNA repair"/>
    <property type="evidence" value="ECO:0007669"/>
    <property type="project" value="UniProtKB-KW"/>
</dbReference>
<dbReference type="SUPFAM" id="SSF52540">
    <property type="entry name" value="P-loop containing nucleoside triphosphate hydrolases"/>
    <property type="match status" value="2"/>
</dbReference>
<dbReference type="PROSITE" id="PS51194">
    <property type="entry name" value="HELICASE_CTER"/>
    <property type="match status" value="1"/>
</dbReference>
<dbReference type="PANTHER" id="PTHR47964">
    <property type="entry name" value="ATP-DEPENDENT DNA HELICASE HOMOLOG RECG, CHLOROPLASTIC"/>
    <property type="match status" value="1"/>
</dbReference>
<dbReference type="SUPFAM" id="SSF50249">
    <property type="entry name" value="Nucleic acid-binding proteins"/>
    <property type="match status" value="1"/>
</dbReference>
<dbReference type="CDD" id="cd04488">
    <property type="entry name" value="RecG_wedge_OBF"/>
    <property type="match status" value="1"/>
</dbReference>
<feature type="domain" description="Helicase ATP-binding" evidence="8">
    <location>
        <begin position="282"/>
        <end position="443"/>
    </location>
</feature>
<dbReference type="InterPro" id="IPR012340">
    <property type="entry name" value="NA-bd_OB-fold"/>
</dbReference>
<dbReference type="GO" id="GO:0016787">
    <property type="term" value="F:hydrolase activity"/>
    <property type="evidence" value="ECO:0007669"/>
    <property type="project" value="UniProtKB-KW"/>
</dbReference>
<dbReference type="InterPro" id="IPR027417">
    <property type="entry name" value="P-loop_NTPase"/>
</dbReference>
<dbReference type="EMBL" id="BJZO01000130">
    <property type="protein sequence ID" value="GEO82922.1"/>
    <property type="molecule type" value="Genomic_DNA"/>
</dbReference>
<dbReference type="PROSITE" id="PS51192">
    <property type="entry name" value="HELICASE_ATP_BIND_1"/>
    <property type="match status" value="1"/>
</dbReference>
<gene>
    <name evidence="10" type="ORF">ROR02_30530</name>
</gene>
<dbReference type="CDD" id="cd17992">
    <property type="entry name" value="DEXHc_RecG"/>
    <property type="match status" value="1"/>
</dbReference>
<dbReference type="AlphaFoldDB" id="A0A512HBU7"/>
<keyword evidence="4 10" id="KW-0347">Helicase</keyword>
<dbReference type="NCBIfam" id="NF008164">
    <property type="entry name" value="PRK10917.1-2"/>
    <property type="match status" value="1"/>
</dbReference>
<dbReference type="Proteomes" id="UP000321567">
    <property type="component" value="Unassembled WGS sequence"/>
</dbReference>
<evidence type="ECO:0000259" key="9">
    <source>
        <dbReference type="PROSITE" id="PS51194"/>
    </source>
</evidence>
<dbReference type="Gene3D" id="3.40.50.300">
    <property type="entry name" value="P-loop containing nucleotide triphosphate hydrolases"/>
    <property type="match status" value="2"/>
</dbReference>
<evidence type="ECO:0000256" key="7">
    <source>
        <dbReference type="ARBA" id="ARBA00023204"/>
    </source>
</evidence>
<evidence type="ECO:0000256" key="3">
    <source>
        <dbReference type="ARBA" id="ARBA00022801"/>
    </source>
</evidence>
<evidence type="ECO:0000256" key="5">
    <source>
        <dbReference type="ARBA" id="ARBA00022840"/>
    </source>
</evidence>
<protein>
    <submittedName>
        <fullName evidence="10">ATP-dependent DNA helicase RecG</fullName>
    </submittedName>
</protein>
<evidence type="ECO:0000256" key="2">
    <source>
        <dbReference type="ARBA" id="ARBA00022763"/>
    </source>
</evidence>
<comment type="caution">
    <text evidence="10">The sequence shown here is derived from an EMBL/GenBank/DDBJ whole genome shotgun (WGS) entry which is preliminary data.</text>
</comment>
<keyword evidence="7" id="KW-0234">DNA repair</keyword>
<name>A0A512HBU7_9PROT</name>
<sequence length="695" mass="74412">MRPQRLNPLFRPLASLKGVGKALGPLVARLVGGEKVVDLLWHLPSGLIDRRFRPPIAEAPIGVIATFCVSVEAHDPPAPHSPAPYRVLVRDPSGFMTLVWFRARAETVRALLPEGTTRLVSGRVDSFDGGRQIVHPNPIAPPEEEARVCRVEPVYPLAAGVAAGSLARLMGQALADLPDLPEWLDGPLQAREGWPGWREAVRAVHAPEDARALSPDHPARRRLAFDELLAGQLALMLVRAAQRERPGRALAPTGRLREPALAAVGFALTGAQTRVLAEIDADLAHPSCMLRLLQGDVGSGKTVVALMALLAAIENGAQGALMAPTDLLARQHMESLKGPCAAAGITPVLLTGRDRGRAREAVLAQIADGTASLVIGTHALFQDDVVYHDLALAVIDEQHRFGVQQRLALAAKGRAVDVLVMTATPIPRTLTLTQYGDMDVSRLDEKPPGRVPPDTRVLSLARLDELVAGVGRAVAAGSKVYWVCPLVAESETGDLAAAEARHAHLTEVLGPRIGLVHGRLKPAERDRVMEGFAGTDLDVLVATTVIEVGVNVPTARVMVVEHAERFGLAQLHQLRGRIGRGGGRATCLLAYGAPLGEVARQRLERLRETDDGFLIAEEDLRLRGGGEVLGTRQSGLPGFRLADPVAQGDLLDIARADARRIVETDAGLQGPRAEALRTLLYLFERDAAVRTLRSG</sequence>
<keyword evidence="6" id="KW-0238">DNA-binding</keyword>
<keyword evidence="5" id="KW-0067">ATP-binding</keyword>
<dbReference type="Pfam" id="PF00271">
    <property type="entry name" value="Helicase_C"/>
    <property type="match status" value="1"/>
</dbReference>
<dbReference type="InterPro" id="IPR014001">
    <property type="entry name" value="Helicase_ATP-bd"/>
</dbReference>
<keyword evidence="2" id="KW-0227">DNA damage</keyword>
<evidence type="ECO:0000313" key="11">
    <source>
        <dbReference type="Proteomes" id="UP000321567"/>
    </source>
</evidence>
<dbReference type="Pfam" id="PF00270">
    <property type="entry name" value="DEAD"/>
    <property type="match status" value="1"/>
</dbReference>
<dbReference type="RefSeq" id="WP_147164958.1">
    <property type="nucleotide sequence ID" value="NZ_BJZO01000130.1"/>
</dbReference>
<dbReference type="InterPro" id="IPR045562">
    <property type="entry name" value="RecG_dom3_C"/>
</dbReference>
<reference evidence="10 11" key="1">
    <citation type="submission" date="2019-07" db="EMBL/GenBank/DDBJ databases">
        <title>Whole genome shotgun sequence of Rhodospirillum oryzae NBRC 107573.</title>
        <authorList>
            <person name="Hosoyama A."/>
            <person name="Uohara A."/>
            <person name="Ohji S."/>
            <person name="Ichikawa N."/>
        </authorList>
    </citation>
    <scope>NUCLEOTIDE SEQUENCE [LARGE SCALE GENOMIC DNA]</scope>
    <source>
        <strain evidence="10 11">NBRC 107573</strain>
    </source>
</reference>
<feature type="domain" description="Helicase C-terminal" evidence="9">
    <location>
        <begin position="462"/>
        <end position="621"/>
    </location>
</feature>
<dbReference type="SMART" id="SM00490">
    <property type="entry name" value="HELICc"/>
    <property type="match status" value="1"/>
</dbReference>
<organism evidence="10 11">
    <name type="scientific">Pararhodospirillum oryzae</name>
    <dbReference type="NCBI Taxonomy" id="478448"/>
    <lineage>
        <taxon>Bacteria</taxon>
        <taxon>Pseudomonadati</taxon>
        <taxon>Pseudomonadota</taxon>
        <taxon>Alphaproteobacteria</taxon>
        <taxon>Rhodospirillales</taxon>
        <taxon>Rhodospirillaceae</taxon>
        <taxon>Pararhodospirillum</taxon>
    </lineage>
</organism>
<evidence type="ECO:0000313" key="10">
    <source>
        <dbReference type="EMBL" id="GEO82922.1"/>
    </source>
</evidence>
<keyword evidence="1" id="KW-0547">Nucleotide-binding</keyword>
<evidence type="ECO:0000256" key="4">
    <source>
        <dbReference type="ARBA" id="ARBA00022806"/>
    </source>
</evidence>
<evidence type="ECO:0000256" key="1">
    <source>
        <dbReference type="ARBA" id="ARBA00022741"/>
    </source>
</evidence>
<accession>A0A512HBU7</accession>
<dbReference type="InterPro" id="IPR047112">
    <property type="entry name" value="RecG/Mfd"/>
</dbReference>
<dbReference type="PANTHER" id="PTHR47964:SF1">
    <property type="entry name" value="ATP-DEPENDENT DNA HELICASE HOMOLOG RECG, CHLOROPLASTIC"/>
    <property type="match status" value="1"/>
</dbReference>